<keyword evidence="3" id="KW-1185">Reference proteome</keyword>
<dbReference type="Pfam" id="PF07811">
    <property type="entry name" value="TadE"/>
    <property type="match status" value="1"/>
</dbReference>
<dbReference type="AlphaFoldDB" id="A0A7S8N0G0"/>
<proteinExistence type="predicted"/>
<gene>
    <name evidence="2" type="ORF">IT882_10145</name>
</gene>
<evidence type="ECO:0000313" key="2">
    <source>
        <dbReference type="EMBL" id="QPE06048.1"/>
    </source>
</evidence>
<accession>A0A7S8N0G0</accession>
<dbReference type="InterPro" id="IPR012495">
    <property type="entry name" value="TadE-like_dom"/>
</dbReference>
<dbReference type="Proteomes" id="UP000594480">
    <property type="component" value="Chromosome"/>
</dbReference>
<organism evidence="2 3">
    <name type="scientific">Microbacterium schleiferi</name>
    <dbReference type="NCBI Taxonomy" id="69362"/>
    <lineage>
        <taxon>Bacteria</taxon>
        <taxon>Bacillati</taxon>
        <taxon>Actinomycetota</taxon>
        <taxon>Actinomycetes</taxon>
        <taxon>Micrococcales</taxon>
        <taxon>Microbacteriaceae</taxon>
        <taxon>Microbacterium</taxon>
    </lineage>
</organism>
<sequence>MVAALLTALTLGVIQLGVATYVRNVVHDAAVEGAYHGALADTSTASAADRTREVITRAIGPEYGADVGTRVIAIDGQSVVEVTVRTGIPLVGLWPSGLQTEVTAHAPLESFDR</sequence>
<protein>
    <submittedName>
        <fullName evidence="2">TadE family protein</fullName>
    </submittedName>
</protein>
<dbReference type="KEGG" id="msf:IT882_10145"/>
<reference evidence="2 3" key="1">
    <citation type="submission" date="2020-11" db="EMBL/GenBank/DDBJ databases">
        <title>Amino acid is mineralized and recycled by bacteria in oceanic microbiome.</title>
        <authorList>
            <person name="Zheng L.Y."/>
        </authorList>
    </citation>
    <scope>NUCLEOTIDE SEQUENCE [LARGE SCALE GENOMIC DNA]</scope>
    <source>
        <strain evidence="2 3">A32-1</strain>
    </source>
</reference>
<evidence type="ECO:0000313" key="3">
    <source>
        <dbReference type="Proteomes" id="UP000594480"/>
    </source>
</evidence>
<dbReference type="EMBL" id="CP064760">
    <property type="protein sequence ID" value="QPE06048.1"/>
    <property type="molecule type" value="Genomic_DNA"/>
</dbReference>
<evidence type="ECO:0000259" key="1">
    <source>
        <dbReference type="Pfam" id="PF07811"/>
    </source>
</evidence>
<feature type="domain" description="TadE-like" evidence="1">
    <location>
        <begin position="1"/>
        <end position="34"/>
    </location>
</feature>
<name>A0A7S8N0G0_9MICO</name>